<dbReference type="SUPFAM" id="SSF47473">
    <property type="entry name" value="EF-hand"/>
    <property type="match status" value="1"/>
</dbReference>
<keyword evidence="2" id="KW-0106">Calcium</keyword>
<keyword evidence="1" id="KW-0677">Repeat</keyword>
<evidence type="ECO:0000256" key="2">
    <source>
        <dbReference type="ARBA" id="ARBA00022837"/>
    </source>
</evidence>
<evidence type="ECO:0000256" key="1">
    <source>
        <dbReference type="ARBA" id="ARBA00022737"/>
    </source>
</evidence>
<evidence type="ECO:0000313" key="5">
    <source>
        <dbReference type="EMBL" id="CAE0033828.1"/>
    </source>
</evidence>
<dbReference type="AlphaFoldDB" id="A0A7S3E640"/>
<feature type="domain" description="EF-hand" evidence="3">
    <location>
        <begin position="8"/>
        <end position="43"/>
    </location>
</feature>
<evidence type="ECO:0000313" key="4">
    <source>
        <dbReference type="EMBL" id="CAE0033825.1"/>
    </source>
</evidence>
<dbReference type="SMART" id="SM00054">
    <property type="entry name" value="EFh"/>
    <property type="match status" value="1"/>
</dbReference>
<dbReference type="GO" id="GO:0005509">
    <property type="term" value="F:calcium ion binding"/>
    <property type="evidence" value="ECO:0007669"/>
    <property type="project" value="InterPro"/>
</dbReference>
<protein>
    <recommendedName>
        <fullName evidence="3">EF-hand domain-containing protein</fullName>
    </recommendedName>
</protein>
<dbReference type="FunFam" id="1.10.238.10:FF:000178">
    <property type="entry name" value="Calmodulin-2 A"/>
    <property type="match status" value="1"/>
</dbReference>
<dbReference type="InterPro" id="IPR050230">
    <property type="entry name" value="CALM/Myosin/TropC-like"/>
</dbReference>
<dbReference type="PROSITE" id="PS50222">
    <property type="entry name" value="EF_HAND_2"/>
    <property type="match status" value="1"/>
</dbReference>
<dbReference type="PANTHER" id="PTHR23048:SF0">
    <property type="entry name" value="CALMODULIN LIKE 3"/>
    <property type="match status" value="1"/>
</dbReference>
<dbReference type="EMBL" id="HBHW01002130">
    <property type="protein sequence ID" value="CAE0033828.1"/>
    <property type="molecule type" value="Transcribed_RNA"/>
</dbReference>
<sequence length="101" mass="10842">MAGELSKEEEEEIKEAFNLFDRDGDGKITTDELGTVMRSLGACPTQAQVKQIIAEIDPQGTGLVDYSGIDEIPAHILLVSRFAGIACGKLTSTLAFCFASF</sequence>
<reference evidence="4" key="1">
    <citation type="submission" date="2021-01" db="EMBL/GenBank/DDBJ databases">
        <authorList>
            <person name="Corre E."/>
            <person name="Pelletier E."/>
            <person name="Niang G."/>
            <person name="Scheremetjew M."/>
            <person name="Finn R."/>
            <person name="Kale V."/>
            <person name="Holt S."/>
            <person name="Cochrane G."/>
            <person name="Meng A."/>
            <person name="Brown T."/>
            <person name="Cohen L."/>
        </authorList>
    </citation>
    <scope>NUCLEOTIDE SEQUENCE</scope>
    <source>
        <strain evidence="4">CCMP 769</strain>
    </source>
</reference>
<organism evidence="4">
    <name type="scientific">Rhodosorus marinus</name>
    <dbReference type="NCBI Taxonomy" id="101924"/>
    <lineage>
        <taxon>Eukaryota</taxon>
        <taxon>Rhodophyta</taxon>
        <taxon>Stylonematophyceae</taxon>
        <taxon>Stylonematales</taxon>
        <taxon>Stylonemataceae</taxon>
        <taxon>Rhodosorus</taxon>
    </lineage>
</organism>
<dbReference type="Gene3D" id="1.10.238.10">
    <property type="entry name" value="EF-hand"/>
    <property type="match status" value="1"/>
</dbReference>
<dbReference type="CDD" id="cd00051">
    <property type="entry name" value="EFh"/>
    <property type="match status" value="1"/>
</dbReference>
<name>A0A7S3E640_9RHOD</name>
<dbReference type="Pfam" id="PF13499">
    <property type="entry name" value="EF-hand_7"/>
    <property type="match status" value="1"/>
</dbReference>
<dbReference type="PROSITE" id="PS00018">
    <property type="entry name" value="EF_HAND_1"/>
    <property type="match status" value="1"/>
</dbReference>
<accession>A0A7S3E640</accession>
<proteinExistence type="predicted"/>
<dbReference type="InterPro" id="IPR018247">
    <property type="entry name" value="EF_Hand_1_Ca_BS"/>
</dbReference>
<dbReference type="InterPro" id="IPR002048">
    <property type="entry name" value="EF_hand_dom"/>
</dbReference>
<gene>
    <name evidence="4" type="ORF">RMAR00112_LOCUS1766</name>
    <name evidence="5" type="ORF">RMAR00112_LOCUS1769</name>
</gene>
<dbReference type="EMBL" id="HBHW01002125">
    <property type="protein sequence ID" value="CAE0033825.1"/>
    <property type="molecule type" value="Transcribed_RNA"/>
</dbReference>
<dbReference type="InterPro" id="IPR011992">
    <property type="entry name" value="EF-hand-dom_pair"/>
</dbReference>
<dbReference type="GO" id="GO:0016460">
    <property type="term" value="C:myosin II complex"/>
    <property type="evidence" value="ECO:0007669"/>
    <property type="project" value="TreeGrafter"/>
</dbReference>
<dbReference type="PANTHER" id="PTHR23048">
    <property type="entry name" value="MYOSIN LIGHT CHAIN 1, 3"/>
    <property type="match status" value="1"/>
</dbReference>
<evidence type="ECO:0000259" key="3">
    <source>
        <dbReference type="PROSITE" id="PS50222"/>
    </source>
</evidence>